<reference evidence="2" key="1">
    <citation type="submission" date="2018-12" db="EMBL/GenBank/DDBJ databases">
        <title>Tengunoibacter tsumagoiensis gen. nov., sp. nov., Dictyobacter kobayashii sp. nov., D. alpinus sp. nov., and D. joshuensis sp. nov. and description of Dictyobacteraceae fam. nov. within the order Ktedonobacterales isolated from Tengu-no-mugimeshi.</title>
        <authorList>
            <person name="Wang C.M."/>
            <person name="Zheng Y."/>
            <person name="Sakai Y."/>
            <person name="Toyoda A."/>
            <person name="Minakuchi Y."/>
            <person name="Abe K."/>
            <person name="Yokota A."/>
            <person name="Yabe S."/>
        </authorList>
    </citation>
    <scope>NUCLEOTIDE SEQUENCE [LARGE SCALE GENOMIC DNA]</scope>
    <source>
        <strain evidence="2">Uno11</strain>
    </source>
</reference>
<gene>
    <name evidence="1" type="ORF">KDK_11520</name>
</gene>
<proteinExistence type="predicted"/>
<organism evidence="1 2">
    <name type="scientific">Dictyobacter kobayashii</name>
    <dbReference type="NCBI Taxonomy" id="2014872"/>
    <lineage>
        <taxon>Bacteria</taxon>
        <taxon>Bacillati</taxon>
        <taxon>Chloroflexota</taxon>
        <taxon>Ktedonobacteria</taxon>
        <taxon>Ktedonobacterales</taxon>
        <taxon>Dictyobacteraceae</taxon>
        <taxon>Dictyobacter</taxon>
    </lineage>
</organism>
<name>A0A402AE74_9CHLR</name>
<dbReference type="Proteomes" id="UP000287188">
    <property type="component" value="Unassembled WGS sequence"/>
</dbReference>
<protein>
    <submittedName>
        <fullName evidence="1">Uncharacterized protein</fullName>
    </submittedName>
</protein>
<keyword evidence="2" id="KW-1185">Reference proteome</keyword>
<evidence type="ECO:0000313" key="2">
    <source>
        <dbReference type="Proteomes" id="UP000287188"/>
    </source>
</evidence>
<sequence>MARPGSRSNSLSALTKRRSQAILPYLSQLAISANFLQQRAAVAAVAEPRLLYGPELIEGALHLQRTVLEHVSHVLPLDRKCEDFRTLRRTLGYTLSVVTAALPEKGFAFMCECALWNDTDINWILRENLKKKRLAKFPQQIATVTELLT</sequence>
<dbReference type="EMBL" id="BIFS01000001">
    <property type="protein sequence ID" value="GCE17352.1"/>
    <property type="molecule type" value="Genomic_DNA"/>
</dbReference>
<comment type="caution">
    <text evidence="1">The sequence shown here is derived from an EMBL/GenBank/DDBJ whole genome shotgun (WGS) entry which is preliminary data.</text>
</comment>
<dbReference type="AlphaFoldDB" id="A0A402AE74"/>
<accession>A0A402AE74</accession>
<evidence type="ECO:0000313" key="1">
    <source>
        <dbReference type="EMBL" id="GCE17352.1"/>
    </source>
</evidence>